<protein>
    <submittedName>
        <fullName evidence="7">Ribosomal-protein-alanine acetyltransferase</fullName>
    </submittedName>
</protein>
<feature type="region of interest" description="Disordered" evidence="5">
    <location>
        <begin position="206"/>
        <end position="225"/>
    </location>
</feature>
<evidence type="ECO:0000259" key="6">
    <source>
        <dbReference type="PROSITE" id="PS51186"/>
    </source>
</evidence>
<dbReference type="Gene3D" id="3.30.420.40">
    <property type="match status" value="1"/>
</dbReference>
<dbReference type="GO" id="GO:0002949">
    <property type="term" value="P:tRNA threonylcarbamoyladenosine modification"/>
    <property type="evidence" value="ECO:0007669"/>
    <property type="project" value="InterPro"/>
</dbReference>
<dbReference type="InterPro" id="IPR006464">
    <property type="entry name" value="AcTrfase_RimI/Ard1"/>
</dbReference>
<evidence type="ECO:0000256" key="3">
    <source>
        <dbReference type="ARBA" id="ARBA00022679"/>
    </source>
</evidence>
<dbReference type="STRING" id="188915.AWC02_18175"/>
<dbReference type="Pfam" id="PF00583">
    <property type="entry name" value="Acetyltransf_1"/>
    <property type="match status" value="1"/>
</dbReference>
<dbReference type="NCBIfam" id="TIGR01575">
    <property type="entry name" value="rimI"/>
    <property type="match status" value="1"/>
</dbReference>
<evidence type="ECO:0000256" key="1">
    <source>
        <dbReference type="ARBA" id="ARBA00005395"/>
    </source>
</evidence>
<dbReference type="PANTHER" id="PTHR43420">
    <property type="entry name" value="ACETYLTRANSFERASE"/>
    <property type="match status" value="1"/>
</dbReference>
<reference evidence="7 8" key="1">
    <citation type="submission" date="2016-01" db="EMBL/GenBank/DDBJ databases">
        <title>The new phylogeny of the genus Mycobacterium.</title>
        <authorList>
            <person name="Tarcisio F."/>
            <person name="Conor M."/>
            <person name="Antonella G."/>
            <person name="Elisabetta G."/>
            <person name="Giulia F.S."/>
            <person name="Sara T."/>
            <person name="Anna F."/>
            <person name="Clotilde B."/>
            <person name="Roberto B."/>
            <person name="Veronica D.S."/>
            <person name="Fabio R."/>
            <person name="Monica P."/>
            <person name="Olivier J."/>
            <person name="Enrico T."/>
            <person name="Nicola S."/>
        </authorList>
    </citation>
    <scope>NUCLEOTIDE SEQUENCE [LARGE SCALE GENOMIC DNA]</scope>
    <source>
        <strain evidence="7 8">ATCC 27353</strain>
    </source>
</reference>
<dbReference type="InterPro" id="IPR016181">
    <property type="entry name" value="Acyl_CoA_acyltransferase"/>
</dbReference>
<sequence>MSAAILTIDTSTPAVTAGLVATDRRTVLAERVTEDARAHAERLTPNVLAALADAGLGMADLAAVVVGCGPGPFTGLRVGMASAAAYGHALDIPVYGVCSLDAIGVRTAATALVVTDARRREVYWARYRDGIRVAGPDVAAPADVDPADAVAVAGSPAHAGLFGLPTLDIAYPSPAGLLAAVHDWGDPADSLVPLYLRRPDAKPSVGGPSFASPAASLAEPPVPSVGGPSFASPAASLAEPPVTLGPLTGGDAVRCAELEAQLFGGDDPWPAEAFLRAIGTRDHHYVAARIGDALVGYAGIARLGRTPPFEYEVHTIGVDKAHQGRGIGRRLLADLLEYADGGTVHLEVRTDNAAAIALYRDVGFVTTGVRKRYYRNGADAYTMSRGAIS</sequence>
<dbReference type="InterPro" id="IPR000182">
    <property type="entry name" value="GNAT_dom"/>
</dbReference>
<proteinExistence type="inferred from homology"/>
<dbReference type="SUPFAM" id="SSF53067">
    <property type="entry name" value="Actin-like ATPase domain"/>
    <property type="match status" value="2"/>
</dbReference>
<dbReference type="PANTHER" id="PTHR43420:SF44">
    <property type="entry name" value="ACETYLTRANSFERASE YPEA"/>
    <property type="match status" value="1"/>
</dbReference>
<keyword evidence="2" id="KW-0963">Cytoplasm</keyword>
<dbReference type="PROSITE" id="PS51186">
    <property type="entry name" value="GNAT"/>
    <property type="match status" value="1"/>
</dbReference>
<evidence type="ECO:0000313" key="8">
    <source>
        <dbReference type="Proteomes" id="UP000193465"/>
    </source>
</evidence>
<evidence type="ECO:0000313" key="7">
    <source>
        <dbReference type="EMBL" id="ORV41331.1"/>
    </source>
</evidence>
<keyword evidence="3 7" id="KW-0808">Transferase</keyword>
<comment type="caution">
    <text evidence="7">The sequence shown here is derived from an EMBL/GenBank/DDBJ whole genome shotgun (WGS) entry which is preliminary data.</text>
</comment>
<dbReference type="SUPFAM" id="SSF55729">
    <property type="entry name" value="Acyl-CoA N-acyltransferases (Nat)"/>
    <property type="match status" value="1"/>
</dbReference>
<dbReference type="AlphaFoldDB" id="A0A1X1T9R7"/>
<dbReference type="CDD" id="cd04301">
    <property type="entry name" value="NAT_SF"/>
    <property type="match status" value="1"/>
</dbReference>
<gene>
    <name evidence="7" type="ORF">AWC02_18175</name>
</gene>
<dbReference type="InterPro" id="IPR000905">
    <property type="entry name" value="Gcp-like_dom"/>
</dbReference>
<dbReference type="CDD" id="cd24032">
    <property type="entry name" value="ASKHA_NBD_TsaB"/>
    <property type="match status" value="1"/>
</dbReference>
<accession>A0A1X1T9R7</accession>
<organism evidence="7 8">
    <name type="scientific">Mycolicibacter engbaekii</name>
    <dbReference type="NCBI Taxonomy" id="188915"/>
    <lineage>
        <taxon>Bacteria</taxon>
        <taxon>Bacillati</taxon>
        <taxon>Actinomycetota</taxon>
        <taxon>Actinomycetes</taxon>
        <taxon>Mycobacteriales</taxon>
        <taxon>Mycobacteriaceae</taxon>
        <taxon>Mycolicibacter</taxon>
    </lineage>
</organism>
<dbReference type="InterPro" id="IPR050680">
    <property type="entry name" value="YpeA/RimI_acetyltransf"/>
</dbReference>
<dbReference type="InterPro" id="IPR043129">
    <property type="entry name" value="ATPase_NBD"/>
</dbReference>
<dbReference type="Pfam" id="PF00814">
    <property type="entry name" value="TsaD"/>
    <property type="match status" value="1"/>
</dbReference>
<comment type="similarity">
    <text evidence="1">Belongs to the acetyltransferase family. RimI subfamily.</text>
</comment>
<evidence type="ECO:0000256" key="4">
    <source>
        <dbReference type="ARBA" id="ARBA00023315"/>
    </source>
</evidence>
<dbReference type="GO" id="GO:0008080">
    <property type="term" value="F:N-acetyltransferase activity"/>
    <property type="evidence" value="ECO:0007669"/>
    <property type="project" value="InterPro"/>
</dbReference>
<dbReference type="RefSeq" id="WP_085130090.1">
    <property type="nucleotide sequence ID" value="NZ_LQOT01000069.1"/>
</dbReference>
<dbReference type="InterPro" id="IPR022496">
    <property type="entry name" value="T6A_TsaB"/>
</dbReference>
<name>A0A1X1T9R7_9MYCO</name>
<feature type="domain" description="N-acetyltransferase" evidence="6">
    <location>
        <begin position="242"/>
        <end position="388"/>
    </location>
</feature>
<dbReference type="NCBIfam" id="TIGR03725">
    <property type="entry name" value="T6A_YeaZ"/>
    <property type="match status" value="1"/>
</dbReference>
<dbReference type="Gene3D" id="3.40.630.30">
    <property type="match status" value="1"/>
</dbReference>
<dbReference type="Proteomes" id="UP000193465">
    <property type="component" value="Unassembled WGS sequence"/>
</dbReference>
<dbReference type="EMBL" id="LQOT01000069">
    <property type="protein sequence ID" value="ORV41331.1"/>
    <property type="molecule type" value="Genomic_DNA"/>
</dbReference>
<keyword evidence="4" id="KW-0012">Acyltransferase</keyword>
<keyword evidence="8" id="KW-1185">Reference proteome</keyword>
<evidence type="ECO:0000256" key="5">
    <source>
        <dbReference type="SAM" id="MobiDB-lite"/>
    </source>
</evidence>
<evidence type="ECO:0000256" key="2">
    <source>
        <dbReference type="ARBA" id="ARBA00022490"/>
    </source>
</evidence>